<dbReference type="Proteomes" id="UP001498771">
    <property type="component" value="Unassembled WGS sequence"/>
</dbReference>
<proteinExistence type="predicted"/>
<dbReference type="Pfam" id="PF17830">
    <property type="entry name" value="STI1-HOP_DP"/>
    <property type="match status" value="2"/>
</dbReference>
<feature type="repeat" description="TPR" evidence="5">
    <location>
        <begin position="387"/>
        <end position="420"/>
    </location>
</feature>
<feature type="compositionally biased region" description="Basic and acidic residues" evidence="6">
    <location>
        <begin position="245"/>
        <end position="256"/>
    </location>
</feature>
<dbReference type="SUPFAM" id="SSF48452">
    <property type="entry name" value="TPR-like"/>
    <property type="match status" value="3"/>
</dbReference>
<evidence type="ECO:0000256" key="5">
    <source>
        <dbReference type="PROSITE-ProRule" id="PRU00339"/>
    </source>
</evidence>
<dbReference type="SMART" id="SM00727">
    <property type="entry name" value="STI1"/>
    <property type="match status" value="2"/>
</dbReference>
<keyword evidence="3" id="KW-0677">Repeat</keyword>
<feature type="repeat" description="TPR" evidence="5">
    <location>
        <begin position="327"/>
        <end position="360"/>
    </location>
</feature>
<evidence type="ECO:0000256" key="4">
    <source>
        <dbReference type="ARBA" id="ARBA00022803"/>
    </source>
</evidence>
<feature type="repeat" description="TPR" evidence="5">
    <location>
        <begin position="5"/>
        <end position="38"/>
    </location>
</feature>
<evidence type="ECO:0000259" key="7">
    <source>
        <dbReference type="SMART" id="SM00727"/>
    </source>
</evidence>
<organism evidence="8 9">
    <name type="scientific">Myxozyma melibiosi</name>
    <dbReference type="NCBI Taxonomy" id="54550"/>
    <lineage>
        <taxon>Eukaryota</taxon>
        <taxon>Fungi</taxon>
        <taxon>Dikarya</taxon>
        <taxon>Ascomycota</taxon>
        <taxon>Saccharomycotina</taxon>
        <taxon>Lipomycetes</taxon>
        <taxon>Lipomycetales</taxon>
        <taxon>Lipomycetaceae</taxon>
        <taxon>Myxozyma</taxon>
    </lineage>
</organism>
<dbReference type="PANTHER" id="PTHR22904">
    <property type="entry name" value="TPR REPEAT CONTAINING PROTEIN"/>
    <property type="match status" value="1"/>
</dbReference>
<dbReference type="Pfam" id="PF13432">
    <property type="entry name" value="TPR_16"/>
    <property type="match status" value="2"/>
</dbReference>
<evidence type="ECO:0000313" key="8">
    <source>
        <dbReference type="EMBL" id="KAK7205343.1"/>
    </source>
</evidence>
<reference evidence="8 9" key="1">
    <citation type="submission" date="2024-03" db="EMBL/GenBank/DDBJ databases">
        <title>Genome-scale model development and genomic sequencing of the oleaginous clade Lipomyces.</title>
        <authorList>
            <consortium name="Lawrence Berkeley National Laboratory"/>
            <person name="Czajka J.J."/>
            <person name="Han Y."/>
            <person name="Kim J."/>
            <person name="Mondo S.J."/>
            <person name="Hofstad B.A."/>
            <person name="Robles A."/>
            <person name="Haridas S."/>
            <person name="Riley R."/>
            <person name="LaButti K."/>
            <person name="Pangilinan J."/>
            <person name="Andreopoulos W."/>
            <person name="Lipzen A."/>
            <person name="Yan J."/>
            <person name="Wang M."/>
            <person name="Ng V."/>
            <person name="Grigoriev I.V."/>
            <person name="Spatafora J.W."/>
            <person name="Magnuson J.K."/>
            <person name="Baker S.E."/>
            <person name="Pomraning K.R."/>
        </authorList>
    </citation>
    <scope>NUCLEOTIDE SEQUENCE [LARGE SCALE GENOMIC DNA]</scope>
    <source>
        <strain evidence="8 9">Phaff 52-87</strain>
    </source>
</reference>
<name>A0ABR1F674_9ASCO</name>
<evidence type="ECO:0000256" key="2">
    <source>
        <dbReference type="ARBA" id="ARBA00022490"/>
    </source>
</evidence>
<dbReference type="InterPro" id="IPR019734">
    <property type="entry name" value="TPR_rpt"/>
</dbReference>
<dbReference type="Gene3D" id="1.25.40.10">
    <property type="entry name" value="Tetratricopeptide repeat domain"/>
    <property type="match status" value="3"/>
</dbReference>
<dbReference type="PANTHER" id="PTHR22904:SF523">
    <property type="entry name" value="STRESS-INDUCED-PHOSPHOPROTEIN 1"/>
    <property type="match status" value="1"/>
</dbReference>
<dbReference type="InterPro" id="IPR041243">
    <property type="entry name" value="STI1/HOP_DP"/>
</dbReference>
<feature type="domain" description="STI1" evidence="7">
    <location>
        <begin position="524"/>
        <end position="563"/>
    </location>
</feature>
<dbReference type="RefSeq" id="XP_064768376.1">
    <property type="nucleotide sequence ID" value="XM_064909726.1"/>
</dbReference>
<accession>A0ABR1F674</accession>
<comment type="subcellular location">
    <subcellularLocation>
        <location evidence="1">Cytoplasm</location>
    </subcellularLocation>
</comment>
<feature type="region of interest" description="Disordered" evidence="6">
    <location>
        <begin position="200"/>
        <end position="256"/>
    </location>
</feature>
<dbReference type="PROSITE" id="PS50005">
    <property type="entry name" value="TPR"/>
    <property type="match status" value="4"/>
</dbReference>
<keyword evidence="9" id="KW-1185">Reference proteome</keyword>
<dbReference type="Pfam" id="PF13424">
    <property type="entry name" value="TPR_12"/>
    <property type="match status" value="1"/>
</dbReference>
<comment type="caution">
    <text evidence="8">The sequence shown here is derived from an EMBL/GenBank/DDBJ whole genome shotgun (WGS) entry which is preliminary data.</text>
</comment>
<gene>
    <name evidence="8" type="ORF">BZA70DRAFT_153433</name>
</gene>
<evidence type="ECO:0000256" key="6">
    <source>
        <dbReference type="SAM" id="MobiDB-lite"/>
    </source>
</evidence>
<dbReference type="InterPro" id="IPR011990">
    <property type="entry name" value="TPR-like_helical_dom_sf"/>
</dbReference>
<feature type="repeat" description="TPR" evidence="5">
    <location>
        <begin position="74"/>
        <end position="107"/>
    </location>
</feature>
<sequence length="575" mass="63208">MSSEAEQLKAQGNAAFAAKDYDSAIQSFTAAIAASPTPNHILYSNRSGSYAAKHDYTSALADAEECIKINPAWAKGYTRKAAALHGHGDLVAALDAYEEALKIDPANAQAKSGLKSVNDAIAAEAAEDGTTPDMGLGQMFDDSTMWAKLAGNSQTSPYLADPAFVEKLKKMQKNPQSMSQEMMSDPRLMQVISVLLGLNMQMPNGPGGDADVPMSDAKPAEEPATKAPEPAPEPVPEPEPEEEDKSAKAKKEADAEKALGNASYKSRQFDDAIAHYQKAWDLFKDVTYLNNLAAAEFEKGDLEGCIKTCEKAIEEGRESRTDYKIIAKSFGRIGTAYHKLGDLEKSIEYYNRSLTEHRTPDVLNKLRAVEKEKKQKDIEAYIDPEKAEAAREEGNAFFKAADWPGAVKAYTEMIKRAPEDARGYSNRAAAYSKLLSFPEAVKDCDIAIQKDPNFVRAYIRKANAQFAMRDYVGCLETLKEATAKDSTGQSAHEIEQLRQKAYTQRFQRQAGETEEQAMERISKDPEVVSILSDPVMQSILGQAKDNPMALNNHMKNPEVRRKIELLVAAGVIRTR</sequence>
<dbReference type="Gene3D" id="1.10.260.100">
    <property type="match status" value="2"/>
</dbReference>
<dbReference type="Pfam" id="PF13181">
    <property type="entry name" value="TPR_8"/>
    <property type="match status" value="1"/>
</dbReference>
<evidence type="ECO:0000313" key="9">
    <source>
        <dbReference type="Proteomes" id="UP001498771"/>
    </source>
</evidence>
<dbReference type="EMBL" id="JBBJBU010000005">
    <property type="protein sequence ID" value="KAK7205343.1"/>
    <property type="molecule type" value="Genomic_DNA"/>
</dbReference>
<evidence type="ECO:0000256" key="1">
    <source>
        <dbReference type="ARBA" id="ARBA00004496"/>
    </source>
</evidence>
<evidence type="ECO:0000256" key="3">
    <source>
        <dbReference type="ARBA" id="ARBA00022737"/>
    </source>
</evidence>
<feature type="domain" description="STI1" evidence="7">
    <location>
        <begin position="152"/>
        <end position="192"/>
    </location>
</feature>
<keyword evidence="4 5" id="KW-0802">TPR repeat</keyword>
<protein>
    <recommendedName>
        <fullName evidence="7">STI1 domain-containing protein</fullName>
    </recommendedName>
</protein>
<dbReference type="InterPro" id="IPR006636">
    <property type="entry name" value="STI1_HS-bd"/>
</dbReference>
<keyword evidence="2" id="KW-0963">Cytoplasm</keyword>
<dbReference type="GeneID" id="90035238"/>
<dbReference type="SMART" id="SM00028">
    <property type="entry name" value="TPR"/>
    <property type="match status" value="9"/>
</dbReference>